<dbReference type="RefSeq" id="WP_123233580.1">
    <property type="nucleotide sequence ID" value="NZ_RJSG01000002.1"/>
</dbReference>
<evidence type="ECO:0000256" key="4">
    <source>
        <dbReference type="ARBA" id="ARBA00022833"/>
    </source>
</evidence>
<evidence type="ECO:0000259" key="10">
    <source>
        <dbReference type="Pfam" id="PF01435"/>
    </source>
</evidence>
<keyword evidence="3 8" id="KW-0378">Hydrolase</keyword>
<keyword evidence="1 8" id="KW-0645">Protease</keyword>
<dbReference type="GO" id="GO:0071586">
    <property type="term" value="P:CAAX-box protein processing"/>
    <property type="evidence" value="ECO:0007669"/>
    <property type="project" value="InterPro"/>
</dbReference>
<feature type="binding site" evidence="7">
    <location>
        <position position="284"/>
    </location>
    <ligand>
        <name>Zn(2+)</name>
        <dbReference type="ChEBI" id="CHEBI:29105"/>
        <note>catalytic</note>
    </ligand>
</feature>
<dbReference type="InterPro" id="IPR027057">
    <property type="entry name" value="CAXX_Prtase_1"/>
</dbReference>
<keyword evidence="2 7" id="KW-0479">Metal-binding</keyword>
<feature type="transmembrane region" description="Helical" evidence="9">
    <location>
        <begin position="294"/>
        <end position="315"/>
    </location>
</feature>
<evidence type="ECO:0000313" key="12">
    <source>
        <dbReference type="EMBL" id="RNL79078.1"/>
    </source>
</evidence>
<feature type="transmembrane region" description="Helical" evidence="9">
    <location>
        <begin position="106"/>
        <end position="130"/>
    </location>
</feature>
<dbReference type="InterPro" id="IPR032456">
    <property type="entry name" value="Peptidase_M48_N"/>
</dbReference>
<evidence type="ECO:0000256" key="8">
    <source>
        <dbReference type="RuleBase" id="RU003983"/>
    </source>
</evidence>
<dbReference type="Proteomes" id="UP000277094">
    <property type="component" value="Unassembled WGS sequence"/>
</dbReference>
<evidence type="ECO:0000256" key="3">
    <source>
        <dbReference type="ARBA" id="ARBA00022801"/>
    </source>
</evidence>
<gene>
    <name evidence="12" type="ORF">EFL95_08550</name>
</gene>
<dbReference type="AlphaFoldDB" id="A0A3N0DTX9"/>
<dbReference type="GO" id="GO:0004222">
    <property type="term" value="F:metalloendopeptidase activity"/>
    <property type="evidence" value="ECO:0007669"/>
    <property type="project" value="InterPro"/>
</dbReference>
<feature type="transmembrane region" description="Helical" evidence="9">
    <location>
        <begin position="150"/>
        <end position="175"/>
    </location>
</feature>
<feature type="transmembrane region" description="Helical" evidence="9">
    <location>
        <begin position="335"/>
        <end position="353"/>
    </location>
</feature>
<dbReference type="GO" id="GO:0046872">
    <property type="term" value="F:metal ion binding"/>
    <property type="evidence" value="ECO:0007669"/>
    <property type="project" value="UniProtKB-KW"/>
</dbReference>
<keyword evidence="4 7" id="KW-0862">Zinc</keyword>
<dbReference type="OrthoDB" id="9781930at2"/>
<keyword evidence="9" id="KW-0472">Membrane</keyword>
<feature type="binding site" evidence="7">
    <location>
        <position position="362"/>
    </location>
    <ligand>
        <name>Zn(2+)</name>
        <dbReference type="ChEBI" id="CHEBI:29105"/>
        <note>catalytic</note>
    </ligand>
</feature>
<keyword evidence="9" id="KW-1133">Transmembrane helix</keyword>
<accession>A0A3N0DTX9</accession>
<evidence type="ECO:0000256" key="1">
    <source>
        <dbReference type="ARBA" id="ARBA00022670"/>
    </source>
</evidence>
<keyword evidence="9" id="KW-0812">Transmembrane</keyword>
<evidence type="ECO:0000256" key="6">
    <source>
        <dbReference type="PIRSR" id="PIRSR627057-1"/>
    </source>
</evidence>
<evidence type="ECO:0000256" key="7">
    <source>
        <dbReference type="PIRSR" id="PIRSR627057-2"/>
    </source>
</evidence>
<dbReference type="InterPro" id="IPR001915">
    <property type="entry name" value="Peptidase_M48"/>
</dbReference>
<organism evidence="12 13">
    <name type="scientific">Nocardioides marmorisolisilvae</name>
    <dbReference type="NCBI Taxonomy" id="1542737"/>
    <lineage>
        <taxon>Bacteria</taxon>
        <taxon>Bacillati</taxon>
        <taxon>Actinomycetota</taxon>
        <taxon>Actinomycetes</taxon>
        <taxon>Propionibacteriales</taxon>
        <taxon>Nocardioidaceae</taxon>
        <taxon>Nocardioides</taxon>
    </lineage>
</organism>
<evidence type="ECO:0000256" key="9">
    <source>
        <dbReference type="SAM" id="Phobius"/>
    </source>
</evidence>
<feature type="transmembrane region" description="Helical" evidence="9">
    <location>
        <begin position="182"/>
        <end position="204"/>
    </location>
</feature>
<feature type="domain" description="Peptidase M48" evidence="10">
    <location>
        <begin position="221"/>
        <end position="415"/>
    </location>
</feature>
<reference evidence="12 13" key="1">
    <citation type="submission" date="2018-11" db="EMBL/GenBank/DDBJ databases">
        <authorList>
            <person name="Li F."/>
        </authorList>
    </citation>
    <scope>NUCLEOTIDE SEQUENCE [LARGE SCALE GENOMIC DNA]</scope>
    <source>
        <strain evidence="12 13">KIS18-7</strain>
    </source>
</reference>
<name>A0A3N0DTX9_9ACTN</name>
<comment type="cofactor">
    <cofactor evidence="7 8">
        <name>Zn(2+)</name>
        <dbReference type="ChEBI" id="CHEBI:29105"/>
    </cofactor>
    <text evidence="7 8">Binds 1 zinc ion per subunit.</text>
</comment>
<dbReference type="Gene3D" id="3.30.2010.10">
    <property type="entry name" value="Metalloproteases ('zincins'), catalytic domain"/>
    <property type="match status" value="1"/>
</dbReference>
<keyword evidence="5 8" id="KW-0482">Metalloprotease</keyword>
<dbReference type="Pfam" id="PF01435">
    <property type="entry name" value="Peptidase_M48"/>
    <property type="match status" value="1"/>
</dbReference>
<sequence>MSDQARAEESARASTRVSLVVVVVAGLLFAVLAGILIPWHWLPGQHVRAVPARSVFTAAQIDRAEHVSAMFRYSGWANLAIGTGVALLLGLTRLGSSMIARLPGRWWLQVLLGTVLLVVVSLVVQLPLAAFGHHADRRYDLSGQSWGPWLYDQVISAVVTAVFTGIGLLVLLAIVRRAPRSWPVWAAGAGAALTMLGSFVYPVVVEPLFNNFSSMPAGPLRTDIFRLAAAEHVHIDDVLVADASKRTTTLNAYVSGFGSTRRVVVYDTVLKDLSNPEIESIVAHELGHAKHQDVLVGTVLGALGGAFGIGLLGLLLADQRLLRRSGARDAADPRVLPLLFALIAVGTFLASPIENTMSRAVEARADRTALTVTHDPVTFEEMQKQLSLRSLADPTPPRISQFWFGSHPTVLQRIGMARLFAENQDEPR</sequence>
<evidence type="ECO:0000256" key="5">
    <source>
        <dbReference type="ARBA" id="ARBA00023049"/>
    </source>
</evidence>
<proteinExistence type="inferred from homology"/>
<feature type="transmembrane region" description="Helical" evidence="9">
    <location>
        <begin position="75"/>
        <end position="94"/>
    </location>
</feature>
<evidence type="ECO:0000313" key="13">
    <source>
        <dbReference type="Proteomes" id="UP000277094"/>
    </source>
</evidence>
<comment type="caution">
    <text evidence="12">The sequence shown here is derived from an EMBL/GenBank/DDBJ whole genome shotgun (WGS) entry which is preliminary data.</text>
</comment>
<feature type="active site" evidence="6">
    <location>
        <position position="285"/>
    </location>
</feature>
<evidence type="ECO:0000256" key="2">
    <source>
        <dbReference type="ARBA" id="ARBA00022723"/>
    </source>
</evidence>
<feature type="active site" description="Proton donor" evidence="6">
    <location>
        <position position="366"/>
    </location>
</feature>
<keyword evidence="13" id="KW-1185">Reference proteome</keyword>
<feature type="binding site" evidence="7">
    <location>
        <position position="288"/>
    </location>
    <ligand>
        <name>Zn(2+)</name>
        <dbReference type="ChEBI" id="CHEBI:29105"/>
        <note>catalytic</note>
    </ligand>
</feature>
<protein>
    <submittedName>
        <fullName evidence="12">M48 family peptidase</fullName>
    </submittedName>
</protein>
<dbReference type="Pfam" id="PF16491">
    <property type="entry name" value="Peptidase_M48_N"/>
    <property type="match status" value="1"/>
</dbReference>
<evidence type="ECO:0000259" key="11">
    <source>
        <dbReference type="Pfam" id="PF16491"/>
    </source>
</evidence>
<dbReference type="PANTHER" id="PTHR10120">
    <property type="entry name" value="CAAX PRENYL PROTEASE 1"/>
    <property type="match status" value="1"/>
</dbReference>
<dbReference type="EMBL" id="RJSG01000002">
    <property type="protein sequence ID" value="RNL79078.1"/>
    <property type="molecule type" value="Genomic_DNA"/>
</dbReference>
<dbReference type="CDD" id="cd07343">
    <property type="entry name" value="M48A_Zmpste24p_like"/>
    <property type="match status" value="1"/>
</dbReference>
<comment type="similarity">
    <text evidence="8">Belongs to the peptidase M48 family.</text>
</comment>
<feature type="domain" description="CAAX prenyl protease 1 N-terminal" evidence="11">
    <location>
        <begin position="74"/>
        <end position="210"/>
    </location>
</feature>
<feature type="transmembrane region" description="Helical" evidence="9">
    <location>
        <begin position="20"/>
        <end position="41"/>
    </location>
</feature>